<sequence length="322" mass="37550">MSQHRDWLLSIIIPLYNSQQYIHSCLTSLFIQAGEDIQVIIIDDGSTDDSALRVKELLSTNPPCSVEFIQQTNQGVSAARNAGLQEAKGKFITFLDADDLLSRNYLSIIRPLLLADVDDLIDFNYARFEHSIPEATDDELPQRIAYDFSGQGLNCLNSLFTRSMWHLWNRIYRRTLLEGERFEVGRRYEDVMFTPFQYLKTQKIAHLENTLYYYRDNNHSITRNVRKSDIQDMLFAMNKMCTMAQSNNELRDLAAGMIVNCFNEAKSMSKKVYGFYHYDNQTKHALKSAARICKGSCKTKKYMQMRYPEVDTFFSWLRYKSQ</sequence>
<protein>
    <submittedName>
        <fullName evidence="2">Glycosyl transferase</fullName>
    </submittedName>
</protein>
<gene>
    <name evidence="2" type="ORF">RSA13_18785</name>
</gene>
<dbReference type="Proteomes" id="UP000072520">
    <property type="component" value="Unassembled WGS sequence"/>
</dbReference>
<organism evidence="2 3">
    <name type="scientific">Pantoea stewartii</name>
    <dbReference type="NCBI Taxonomy" id="66269"/>
    <lineage>
        <taxon>Bacteria</taxon>
        <taxon>Pseudomonadati</taxon>
        <taxon>Pseudomonadota</taxon>
        <taxon>Gammaproteobacteria</taxon>
        <taxon>Enterobacterales</taxon>
        <taxon>Erwiniaceae</taxon>
        <taxon>Pantoea</taxon>
    </lineage>
</organism>
<feature type="domain" description="Glycosyltransferase 2-like" evidence="1">
    <location>
        <begin position="10"/>
        <end position="131"/>
    </location>
</feature>
<dbReference type="GO" id="GO:0016758">
    <property type="term" value="F:hexosyltransferase activity"/>
    <property type="evidence" value="ECO:0007669"/>
    <property type="project" value="UniProtKB-ARBA"/>
</dbReference>
<accession>A0AB34VAZ1</accession>
<keyword evidence="2" id="KW-0808">Transferase</keyword>
<dbReference type="CDD" id="cd00761">
    <property type="entry name" value="Glyco_tranf_GTA_type"/>
    <property type="match status" value="1"/>
</dbReference>
<dbReference type="PANTHER" id="PTHR22916">
    <property type="entry name" value="GLYCOSYLTRANSFERASE"/>
    <property type="match status" value="1"/>
</dbReference>
<comment type="caution">
    <text evidence="2">The sequence shown here is derived from an EMBL/GenBank/DDBJ whole genome shotgun (WGS) entry which is preliminary data.</text>
</comment>
<dbReference type="AlphaFoldDB" id="A0AB34VAZ1"/>
<dbReference type="RefSeq" id="WP_058709096.1">
    <property type="nucleotide sequence ID" value="NZ_LDSI01000028.1"/>
</dbReference>
<evidence type="ECO:0000259" key="1">
    <source>
        <dbReference type="Pfam" id="PF00535"/>
    </source>
</evidence>
<dbReference type="EMBL" id="LDSI01000028">
    <property type="protein sequence ID" value="KTS94336.1"/>
    <property type="molecule type" value="Genomic_DNA"/>
</dbReference>
<dbReference type="PANTHER" id="PTHR22916:SF3">
    <property type="entry name" value="UDP-GLCNAC:BETAGAL BETA-1,3-N-ACETYLGLUCOSAMINYLTRANSFERASE-LIKE PROTEIN 1"/>
    <property type="match status" value="1"/>
</dbReference>
<dbReference type="InterPro" id="IPR029044">
    <property type="entry name" value="Nucleotide-diphossugar_trans"/>
</dbReference>
<proteinExistence type="predicted"/>
<evidence type="ECO:0000313" key="2">
    <source>
        <dbReference type="EMBL" id="KTS94336.1"/>
    </source>
</evidence>
<dbReference type="Gene3D" id="3.90.550.10">
    <property type="entry name" value="Spore Coat Polysaccharide Biosynthesis Protein SpsA, Chain A"/>
    <property type="match status" value="1"/>
</dbReference>
<name>A0AB34VAZ1_9GAMM</name>
<reference evidence="2 3" key="1">
    <citation type="journal article" date="2016" name="Front. Microbiol.">
        <title>Genomic Resource of Rice Seed Associated Bacteria.</title>
        <authorList>
            <person name="Midha S."/>
            <person name="Bansal K."/>
            <person name="Sharma S."/>
            <person name="Kumar N."/>
            <person name="Patil P.P."/>
            <person name="Chaudhry V."/>
            <person name="Patil P.B."/>
        </authorList>
    </citation>
    <scope>NUCLEOTIDE SEQUENCE [LARGE SCALE GENOMIC DNA]</scope>
    <source>
        <strain evidence="2 3">RSA13</strain>
    </source>
</reference>
<dbReference type="Pfam" id="PF00535">
    <property type="entry name" value="Glycos_transf_2"/>
    <property type="match status" value="1"/>
</dbReference>
<dbReference type="InterPro" id="IPR001173">
    <property type="entry name" value="Glyco_trans_2-like"/>
</dbReference>
<dbReference type="SUPFAM" id="SSF53448">
    <property type="entry name" value="Nucleotide-diphospho-sugar transferases"/>
    <property type="match status" value="1"/>
</dbReference>
<evidence type="ECO:0000313" key="3">
    <source>
        <dbReference type="Proteomes" id="UP000072520"/>
    </source>
</evidence>